<dbReference type="PANTHER" id="PTHR43229">
    <property type="entry name" value="NODULATION PROTEIN J"/>
    <property type="match status" value="1"/>
</dbReference>
<sequence>MSGTTGGRPGRTPARPSTARLARARAGLEVRQFVRERDAVAFVFAYPIVMLVIFGSIFGDQPLPDGTPFSHYFLAGVVATGIMLTSFQSLAVGIAGEREDGTLKRLRGMAVPALAYVLGKVGMVLATSLVQLVLVLAVARVGYGVPLPADATHWARFAWVFALGTVAGTVLGVAFSAVPRSSRSATAVVAPVVIVLQFFSGVFFTLTSLPGWMRAVAEVFPLKWMAQGLRAALLPETAAAGEPRGGWELGTGAAVMAAWCVLGLALCLRSFRWTRRDR</sequence>
<accession>A0A7W4TLT8</accession>
<organism evidence="8 9">
    <name type="scientific">Kineococcus radiotolerans</name>
    <dbReference type="NCBI Taxonomy" id="131568"/>
    <lineage>
        <taxon>Bacteria</taxon>
        <taxon>Bacillati</taxon>
        <taxon>Actinomycetota</taxon>
        <taxon>Actinomycetes</taxon>
        <taxon>Kineosporiales</taxon>
        <taxon>Kineosporiaceae</taxon>
        <taxon>Kineococcus</taxon>
    </lineage>
</organism>
<keyword evidence="3 6" id="KW-1133">Transmembrane helix</keyword>
<dbReference type="PROSITE" id="PS51012">
    <property type="entry name" value="ABC_TM2"/>
    <property type="match status" value="1"/>
</dbReference>
<dbReference type="Proteomes" id="UP000533269">
    <property type="component" value="Unassembled WGS sequence"/>
</dbReference>
<keyword evidence="2 6" id="KW-0812">Transmembrane</keyword>
<feature type="transmembrane region" description="Helical" evidence="6">
    <location>
        <begin position="71"/>
        <end position="92"/>
    </location>
</feature>
<dbReference type="GO" id="GO:0043190">
    <property type="term" value="C:ATP-binding cassette (ABC) transporter complex"/>
    <property type="evidence" value="ECO:0007669"/>
    <property type="project" value="InterPro"/>
</dbReference>
<feature type="transmembrane region" description="Helical" evidence="6">
    <location>
        <begin position="113"/>
        <end position="137"/>
    </location>
</feature>
<dbReference type="InterPro" id="IPR051784">
    <property type="entry name" value="Nod_factor_ABC_transporter"/>
</dbReference>
<evidence type="ECO:0000256" key="2">
    <source>
        <dbReference type="ARBA" id="ARBA00022692"/>
    </source>
</evidence>
<keyword evidence="4 6" id="KW-0472">Membrane</keyword>
<dbReference type="EMBL" id="JACHVY010000001">
    <property type="protein sequence ID" value="MBB2900671.1"/>
    <property type="molecule type" value="Genomic_DNA"/>
</dbReference>
<dbReference type="InterPro" id="IPR000412">
    <property type="entry name" value="ABC_2_transport"/>
</dbReference>
<dbReference type="Pfam" id="PF01061">
    <property type="entry name" value="ABC2_membrane"/>
    <property type="match status" value="1"/>
</dbReference>
<reference evidence="8 9" key="1">
    <citation type="submission" date="2020-08" db="EMBL/GenBank/DDBJ databases">
        <title>The Agave Microbiome: Exploring the role of microbial communities in plant adaptations to desert environments.</title>
        <authorList>
            <person name="Partida-Martinez L.P."/>
        </authorList>
    </citation>
    <scope>NUCLEOTIDE SEQUENCE [LARGE SCALE GENOMIC DNA]</scope>
    <source>
        <strain evidence="8 9">AS2.23</strain>
    </source>
</reference>
<evidence type="ECO:0000256" key="3">
    <source>
        <dbReference type="ARBA" id="ARBA00022989"/>
    </source>
</evidence>
<feature type="transmembrane region" description="Helical" evidence="6">
    <location>
        <begin position="249"/>
        <end position="268"/>
    </location>
</feature>
<comment type="subcellular location">
    <subcellularLocation>
        <location evidence="6">Cell membrane</location>
        <topology evidence="6">Multi-pass membrane protein</topology>
    </subcellularLocation>
    <subcellularLocation>
        <location evidence="1">Membrane</location>
        <topology evidence="1">Multi-pass membrane protein</topology>
    </subcellularLocation>
</comment>
<evidence type="ECO:0000256" key="5">
    <source>
        <dbReference type="ARBA" id="ARBA00023251"/>
    </source>
</evidence>
<evidence type="ECO:0000313" key="9">
    <source>
        <dbReference type="Proteomes" id="UP000533269"/>
    </source>
</evidence>
<keyword evidence="6" id="KW-0813">Transport</keyword>
<evidence type="ECO:0000256" key="6">
    <source>
        <dbReference type="RuleBase" id="RU361157"/>
    </source>
</evidence>
<feature type="domain" description="ABC transmembrane type-2" evidence="7">
    <location>
        <begin position="38"/>
        <end position="274"/>
    </location>
</feature>
<dbReference type="GO" id="GO:0046677">
    <property type="term" value="P:response to antibiotic"/>
    <property type="evidence" value="ECO:0007669"/>
    <property type="project" value="UniProtKB-KW"/>
</dbReference>
<comment type="caution">
    <text evidence="8">The sequence shown here is derived from an EMBL/GenBank/DDBJ whole genome shotgun (WGS) entry which is preliminary data.</text>
</comment>
<proteinExistence type="inferred from homology"/>
<feature type="transmembrane region" description="Helical" evidence="6">
    <location>
        <begin position="157"/>
        <end position="178"/>
    </location>
</feature>
<dbReference type="InterPro" id="IPR013525">
    <property type="entry name" value="ABC2_TM"/>
</dbReference>
<protein>
    <recommendedName>
        <fullName evidence="6">Transport permease protein</fullName>
    </recommendedName>
</protein>
<keyword evidence="6" id="KW-1003">Cell membrane</keyword>
<feature type="transmembrane region" description="Helical" evidence="6">
    <location>
        <begin position="39"/>
        <end position="59"/>
    </location>
</feature>
<evidence type="ECO:0000313" key="8">
    <source>
        <dbReference type="EMBL" id="MBB2900671.1"/>
    </source>
</evidence>
<dbReference type="PANTHER" id="PTHR43229:SF6">
    <property type="entry name" value="ABC-TYPE MULTIDRUG TRANSPORT SYSTEM, PERMEASE COMPONENT"/>
    <property type="match status" value="1"/>
</dbReference>
<evidence type="ECO:0000259" key="7">
    <source>
        <dbReference type="PROSITE" id="PS51012"/>
    </source>
</evidence>
<name>A0A7W4TLT8_KINRA</name>
<dbReference type="RefSeq" id="WP_183390814.1">
    <property type="nucleotide sequence ID" value="NZ_JACHVY010000001.1"/>
</dbReference>
<keyword evidence="5" id="KW-0046">Antibiotic resistance</keyword>
<comment type="similarity">
    <text evidence="6">Belongs to the ABC-2 integral membrane protein family.</text>
</comment>
<gene>
    <name evidence="8" type="ORF">FHR75_001459</name>
</gene>
<reference evidence="8 9" key="2">
    <citation type="submission" date="2020-08" db="EMBL/GenBank/DDBJ databases">
        <authorList>
            <person name="Partida-Martinez L."/>
            <person name="Huntemann M."/>
            <person name="Clum A."/>
            <person name="Wang J."/>
            <person name="Palaniappan K."/>
            <person name="Ritter S."/>
            <person name="Chen I.-M."/>
            <person name="Stamatis D."/>
            <person name="Reddy T."/>
            <person name="O'Malley R."/>
            <person name="Daum C."/>
            <person name="Shapiro N."/>
            <person name="Ivanova N."/>
            <person name="Kyrpides N."/>
            <person name="Woyke T."/>
        </authorList>
    </citation>
    <scope>NUCLEOTIDE SEQUENCE [LARGE SCALE GENOMIC DNA]</scope>
    <source>
        <strain evidence="8 9">AS2.23</strain>
    </source>
</reference>
<dbReference type="GO" id="GO:0140359">
    <property type="term" value="F:ABC-type transporter activity"/>
    <property type="evidence" value="ECO:0007669"/>
    <property type="project" value="InterPro"/>
</dbReference>
<dbReference type="PIRSF" id="PIRSF006648">
    <property type="entry name" value="DrrB"/>
    <property type="match status" value="1"/>
</dbReference>
<feature type="transmembrane region" description="Helical" evidence="6">
    <location>
        <begin position="185"/>
        <end position="206"/>
    </location>
</feature>
<evidence type="ECO:0000256" key="1">
    <source>
        <dbReference type="ARBA" id="ARBA00004141"/>
    </source>
</evidence>
<dbReference type="AlphaFoldDB" id="A0A7W4TLT8"/>
<dbReference type="InterPro" id="IPR047817">
    <property type="entry name" value="ABC2_TM_bact-type"/>
</dbReference>
<evidence type="ECO:0000256" key="4">
    <source>
        <dbReference type="ARBA" id="ARBA00023136"/>
    </source>
</evidence>